<dbReference type="PROSITE" id="PS50887">
    <property type="entry name" value="GGDEF"/>
    <property type="match status" value="1"/>
</dbReference>
<gene>
    <name evidence="6" type="ORF">Q8A64_16125</name>
</gene>
<dbReference type="CDD" id="cd00130">
    <property type="entry name" value="PAS"/>
    <property type="match status" value="1"/>
</dbReference>
<dbReference type="SUPFAM" id="SSF55073">
    <property type="entry name" value="Nucleotide cyclase"/>
    <property type="match status" value="1"/>
</dbReference>
<dbReference type="InterPro" id="IPR035919">
    <property type="entry name" value="EAL_sf"/>
</dbReference>
<evidence type="ECO:0000313" key="6">
    <source>
        <dbReference type="EMBL" id="MDQ9171942.1"/>
    </source>
</evidence>
<dbReference type="InterPro" id="IPR000014">
    <property type="entry name" value="PAS"/>
</dbReference>
<evidence type="ECO:0000256" key="1">
    <source>
        <dbReference type="SAM" id="Phobius"/>
    </source>
</evidence>
<dbReference type="CDD" id="cd18773">
    <property type="entry name" value="PDC1_HK_sensor"/>
    <property type="match status" value="1"/>
</dbReference>
<dbReference type="PROSITE" id="PS50112">
    <property type="entry name" value="PAS"/>
    <property type="match status" value="1"/>
</dbReference>
<dbReference type="PROSITE" id="PS50883">
    <property type="entry name" value="EAL"/>
    <property type="match status" value="1"/>
</dbReference>
<accession>A0ABU1BSK4</accession>
<comment type="caution">
    <text evidence="6">The sequence shown here is derived from an EMBL/GenBank/DDBJ whole genome shotgun (WGS) entry which is preliminary data.</text>
</comment>
<dbReference type="CDD" id="cd01948">
    <property type="entry name" value="EAL"/>
    <property type="match status" value="1"/>
</dbReference>
<dbReference type="SUPFAM" id="SSF55785">
    <property type="entry name" value="PYP-like sensor domain (PAS domain)"/>
    <property type="match status" value="1"/>
</dbReference>
<sequence>MQLPNLSRLRGNMVVRMALSLLILNVAIFALAAFSLYETRIQYERRAEVETRNLVQSLASKIQADFHTIDLALLTIADEAERQYDTGGIDKAVFDAFIEQQLARLPKVDGLWATDADGRVAYGVGLAREYVAALVGDGHYALLRNDANSGLVVSKAIIDPEKGQAQFFLARRMNYLDGTFAGIIYAHTGSAQFIKNLSALDVGSKGVVSLFNDDFTILARYPALADGNRAAGVRIASPLLHETFAAGKSNATLRSVSDTDGVERVVSFRQIGDTPLNLLVGISTESYLARWKKESAITSVIFFVVLSFSLSILMYWGLRKQMLAKKKIEQVNRAIDAENEMNRIIVHSSPLAIYTRDKNGLVTAWNQACERMFGWAEAEVIGTPLPTVPPGKEDESEEFRRQILERDRTIQTEVQRQRRDGTLIDLIVTMAALRNAAGEIEGYLAIAADITERKAAEKRVEFLAHHDTLTELPNRLLVRDRFNQAAAYADREGKKVALVFFDLDHFKAINDSLGHSVGDDLLIEIASRLKSTVRLIDTISRQGGDEFLIVLSNLSDADIIPSILGKYKKKLQEPFYIDGNELPISMSIGVALYPDDGMDFDTLLKKADMAMYRAKDAGRNTYRFFDEQMNVEAMDQLLIRSGLRRALERGEFELHYEPQISLATGKIVGAEALIRWRHPEQGLVHPAKFIHIAEESGLIVPIGEWVLKEACRQGVEWAEQGLEGLTIAVNLSVMQFRRGDLEKTVIQALDESGMDPRLLELELTESVLIQDVENVLGSMHELKALDVKLSIDDFGTGYSSLSYLKRLDVDKLKIDKSFVCDLVRDADDRAIVNAIIQIARSLNLTTLAEGVEDVKIYAALKEMGCDECQGFYFSRPGNAKNFKAYYLDRQDNPLKMM</sequence>
<evidence type="ECO:0000259" key="3">
    <source>
        <dbReference type="PROSITE" id="PS50113"/>
    </source>
</evidence>
<dbReference type="Gene3D" id="3.30.450.20">
    <property type="entry name" value="PAS domain"/>
    <property type="match status" value="3"/>
</dbReference>
<dbReference type="InterPro" id="IPR001610">
    <property type="entry name" value="PAC"/>
</dbReference>
<dbReference type="EMBL" id="JAUYVH010000014">
    <property type="protein sequence ID" value="MDQ9171942.1"/>
    <property type="molecule type" value="Genomic_DNA"/>
</dbReference>
<keyword evidence="1" id="KW-0472">Membrane</keyword>
<dbReference type="CDD" id="cd12915">
    <property type="entry name" value="PDC2_DGC_like"/>
    <property type="match status" value="1"/>
</dbReference>
<evidence type="ECO:0000259" key="2">
    <source>
        <dbReference type="PROSITE" id="PS50112"/>
    </source>
</evidence>
<dbReference type="PROSITE" id="PS50113">
    <property type="entry name" value="PAC"/>
    <property type="match status" value="1"/>
</dbReference>
<dbReference type="InterPro" id="IPR001633">
    <property type="entry name" value="EAL_dom"/>
</dbReference>
<dbReference type="InterPro" id="IPR054327">
    <property type="entry name" value="His-kinase-like_sensor"/>
</dbReference>
<evidence type="ECO:0000259" key="4">
    <source>
        <dbReference type="PROSITE" id="PS50883"/>
    </source>
</evidence>
<dbReference type="Gene3D" id="3.20.20.450">
    <property type="entry name" value="EAL domain"/>
    <property type="match status" value="1"/>
</dbReference>
<name>A0ABU1BSK4_9BURK</name>
<dbReference type="RefSeq" id="WP_338437921.1">
    <property type="nucleotide sequence ID" value="NZ_JAUYVH010000014.1"/>
</dbReference>
<dbReference type="InterPro" id="IPR035965">
    <property type="entry name" value="PAS-like_dom_sf"/>
</dbReference>
<dbReference type="InterPro" id="IPR052155">
    <property type="entry name" value="Biofilm_reg_signaling"/>
</dbReference>
<dbReference type="InterPro" id="IPR013767">
    <property type="entry name" value="PAS_fold"/>
</dbReference>
<dbReference type="Gene3D" id="3.30.70.270">
    <property type="match status" value="1"/>
</dbReference>
<dbReference type="SMART" id="SM00086">
    <property type="entry name" value="PAC"/>
    <property type="match status" value="1"/>
</dbReference>
<dbReference type="InterPro" id="IPR000160">
    <property type="entry name" value="GGDEF_dom"/>
</dbReference>
<dbReference type="InterPro" id="IPR029787">
    <property type="entry name" value="Nucleotide_cyclase"/>
</dbReference>
<dbReference type="CDD" id="cd01949">
    <property type="entry name" value="GGDEF"/>
    <property type="match status" value="1"/>
</dbReference>
<protein>
    <submittedName>
        <fullName evidence="6">EAL domain-containing protein</fullName>
    </submittedName>
</protein>
<feature type="domain" description="PAC" evidence="3">
    <location>
        <begin position="408"/>
        <end position="462"/>
    </location>
</feature>
<dbReference type="SUPFAM" id="SSF141868">
    <property type="entry name" value="EAL domain-like"/>
    <property type="match status" value="1"/>
</dbReference>
<dbReference type="Pfam" id="PF00990">
    <property type="entry name" value="GGDEF"/>
    <property type="match status" value="1"/>
</dbReference>
<dbReference type="SMART" id="SM00052">
    <property type="entry name" value="EAL"/>
    <property type="match status" value="1"/>
</dbReference>
<dbReference type="Pfam" id="PF22588">
    <property type="entry name" value="dCache_1_like"/>
    <property type="match status" value="1"/>
</dbReference>
<dbReference type="SMART" id="SM00267">
    <property type="entry name" value="GGDEF"/>
    <property type="match status" value="1"/>
</dbReference>
<feature type="domain" description="GGDEF" evidence="5">
    <location>
        <begin position="494"/>
        <end position="627"/>
    </location>
</feature>
<dbReference type="SMART" id="SM00091">
    <property type="entry name" value="PAS"/>
    <property type="match status" value="1"/>
</dbReference>
<feature type="transmembrane region" description="Helical" evidence="1">
    <location>
        <begin position="296"/>
        <end position="318"/>
    </location>
</feature>
<reference evidence="6 7" key="1">
    <citation type="submission" date="2023-08" db="EMBL/GenBank/DDBJ databases">
        <title>Oxalobacteraceae gen .nov., isolated from river sludge outside the plant.</title>
        <authorList>
            <person name="Zhao S.Y."/>
        </authorList>
    </citation>
    <scope>NUCLEOTIDE SEQUENCE [LARGE SCALE GENOMIC DNA]</scope>
    <source>
        <strain evidence="6 7">R-40</strain>
    </source>
</reference>
<evidence type="ECO:0000259" key="5">
    <source>
        <dbReference type="PROSITE" id="PS50887"/>
    </source>
</evidence>
<evidence type="ECO:0000313" key="7">
    <source>
        <dbReference type="Proteomes" id="UP001225596"/>
    </source>
</evidence>
<dbReference type="NCBIfam" id="TIGR00229">
    <property type="entry name" value="sensory_box"/>
    <property type="match status" value="1"/>
</dbReference>
<keyword evidence="7" id="KW-1185">Reference proteome</keyword>
<dbReference type="Pfam" id="PF00563">
    <property type="entry name" value="EAL"/>
    <property type="match status" value="1"/>
</dbReference>
<dbReference type="PANTHER" id="PTHR44757:SF2">
    <property type="entry name" value="BIOFILM ARCHITECTURE MAINTENANCE PROTEIN MBAA"/>
    <property type="match status" value="1"/>
</dbReference>
<feature type="domain" description="PAS" evidence="2">
    <location>
        <begin position="337"/>
        <end position="407"/>
    </location>
</feature>
<dbReference type="PANTHER" id="PTHR44757">
    <property type="entry name" value="DIGUANYLATE CYCLASE DGCP"/>
    <property type="match status" value="1"/>
</dbReference>
<dbReference type="InterPro" id="IPR000700">
    <property type="entry name" value="PAS-assoc_C"/>
</dbReference>
<feature type="domain" description="EAL" evidence="4">
    <location>
        <begin position="636"/>
        <end position="890"/>
    </location>
</feature>
<feature type="transmembrane region" description="Helical" evidence="1">
    <location>
        <begin position="13"/>
        <end position="37"/>
    </location>
</feature>
<dbReference type="Pfam" id="PF00989">
    <property type="entry name" value="PAS"/>
    <property type="match status" value="1"/>
</dbReference>
<dbReference type="NCBIfam" id="TIGR00254">
    <property type="entry name" value="GGDEF"/>
    <property type="match status" value="1"/>
</dbReference>
<organism evidence="6 7">
    <name type="scientific">Keguizhuia sedimenti</name>
    <dbReference type="NCBI Taxonomy" id="3064264"/>
    <lineage>
        <taxon>Bacteria</taxon>
        <taxon>Pseudomonadati</taxon>
        <taxon>Pseudomonadota</taxon>
        <taxon>Betaproteobacteria</taxon>
        <taxon>Burkholderiales</taxon>
        <taxon>Oxalobacteraceae</taxon>
        <taxon>Keguizhuia</taxon>
    </lineage>
</organism>
<dbReference type="Proteomes" id="UP001225596">
    <property type="component" value="Unassembled WGS sequence"/>
</dbReference>
<dbReference type="InterPro" id="IPR043128">
    <property type="entry name" value="Rev_trsase/Diguanyl_cyclase"/>
</dbReference>
<keyword evidence="1" id="KW-0812">Transmembrane</keyword>
<keyword evidence="1" id="KW-1133">Transmembrane helix</keyword>
<proteinExistence type="predicted"/>